<dbReference type="EMBL" id="CADCTQ010000114">
    <property type="protein sequence ID" value="CAA9236132.1"/>
    <property type="molecule type" value="Genomic_DNA"/>
</dbReference>
<name>A0A6J4HY47_9SPHI</name>
<accession>A0A6J4HY47</accession>
<evidence type="ECO:0000256" key="1">
    <source>
        <dbReference type="SAM" id="MobiDB-lite"/>
    </source>
</evidence>
<feature type="non-terminal residue" evidence="2">
    <location>
        <position position="1"/>
    </location>
</feature>
<feature type="compositionally biased region" description="Basic residues" evidence="1">
    <location>
        <begin position="27"/>
        <end position="37"/>
    </location>
</feature>
<feature type="non-terminal residue" evidence="2">
    <location>
        <position position="37"/>
    </location>
</feature>
<organism evidence="2">
    <name type="scientific">uncultured Cytophagales bacterium</name>
    <dbReference type="NCBI Taxonomy" id="158755"/>
    <lineage>
        <taxon>Bacteria</taxon>
        <taxon>Pseudomonadati</taxon>
        <taxon>Bacteroidota</taxon>
        <taxon>Sphingobacteriia</taxon>
        <taxon>Sphingobacteriales</taxon>
        <taxon>environmental samples</taxon>
    </lineage>
</organism>
<feature type="region of interest" description="Disordered" evidence="1">
    <location>
        <begin position="17"/>
        <end position="37"/>
    </location>
</feature>
<dbReference type="AlphaFoldDB" id="A0A6J4HY47"/>
<gene>
    <name evidence="2" type="ORF">AVDCRST_MAG56-1211</name>
</gene>
<sequence length="37" mass="4067">CTKIANAKCRPAGKLSFSRPARLSSKQQKRGHSLALR</sequence>
<protein>
    <submittedName>
        <fullName evidence="2">Uncharacterized protein</fullName>
    </submittedName>
</protein>
<reference evidence="2" key="1">
    <citation type="submission" date="2020-02" db="EMBL/GenBank/DDBJ databases">
        <authorList>
            <person name="Meier V. D."/>
        </authorList>
    </citation>
    <scope>NUCLEOTIDE SEQUENCE</scope>
    <source>
        <strain evidence="2">AVDCRST_MAG56</strain>
    </source>
</reference>
<proteinExistence type="predicted"/>
<evidence type="ECO:0000313" key="2">
    <source>
        <dbReference type="EMBL" id="CAA9236132.1"/>
    </source>
</evidence>